<dbReference type="Proteomes" id="UP001154282">
    <property type="component" value="Unassembled WGS sequence"/>
</dbReference>
<dbReference type="AlphaFoldDB" id="A0AAV0GNM0"/>
<accession>A0AAV0GNM0</accession>
<proteinExistence type="predicted"/>
<feature type="compositionally biased region" description="Polar residues" evidence="1">
    <location>
        <begin position="31"/>
        <end position="41"/>
    </location>
</feature>
<evidence type="ECO:0000313" key="2">
    <source>
        <dbReference type="EMBL" id="CAI0374094.1"/>
    </source>
</evidence>
<dbReference type="EMBL" id="CAMGYJ010000002">
    <property type="protein sequence ID" value="CAI0374094.1"/>
    <property type="molecule type" value="Genomic_DNA"/>
</dbReference>
<evidence type="ECO:0000256" key="1">
    <source>
        <dbReference type="SAM" id="MobiDB-lite"/>
    </source>
</evidence>
<evidence type="ECO:0000313" key="3">
    <source>
        <dbReference type="Proteomes" id="UP001154282"/>
    </source>
</evidence>
<gene>
    <name evidence="2" type="ORF">LITE_LOCUS51</name>
</gene>
<name>A0AAV0GNM0_9ROSI</name>
<sequence length="80" mass="8641">MSSQQESQLGCGTSRLHELHNLPLCLPPSQPATASSITSRQPNRRRYAAAISAALSFRCWSTTTTIELHDGTCPVLSVSN</sequence>
<comment type="caution">
    <text evidence="2">The sequence shown here is derived from an EMBL/GenBank/DDBJ whole genome shotgun (WGS) entry which is preliminary data.</text>
</comment>
<organism evidence="2 3">
    <name type="scientific">Linum tenue</name>
    <dbReference type="NCBI Taxonomy" id="586396"/>
    <lineage>
        <taxon>Eukaryota</taxon>
        <taxon>Viridiplantae</taxon>
        <taxon>Streptophyta</taxon>
        <taxon>Embryophyta</taxon>
        <taxon>Tracheophyta</taxon>
        <taxon>Spermatophyta</taxon>
        <taxon>Magnoliopsida</taxon>
        <taxon>eudicotyledons</taxon>
        <taxon>Gunneridae</taxon>
        <taxon>Pentapetalae</taxon>
        <taxon>rosids</taxon>
        <taxon>fabids</taxon>
        <taxon>Malpighiales</taxon>
        <taxon>Linaceae</taxon>
        <taxon>Linum</taxon>
    </lineage>
</organism>
<reference evidence="2" key="1">
    <citation type="submission" date="2022-08" db="EMBL/GenBank/DDBJ databases">
        <authorList>
            <person name="Gutierrez-Valencia J."/>
        </authorList>
    </citation>
    <scope>NUCLEOTIDE SEQUENCE</scope>
</reference>
<protein>
    <submittedName>
        <fullName evidence="2">Uncharacterized protein</fullName>
    </submittedName>
</protein>
<keyword evidence="3" id="KW-1185">Reference proteome</keyword>
<feature type="region of interest" description="Disordered" evidence="1">
    <location>
        <begin position="22"/>
        <end position="43"/>
    </location>
</feature>